<evidence type="ECO:0000313" key="2">
    <source>
        <dbReference type="Proteomes" id="UP001322392"/>
    </source>
</evidence>
<accession>A0ABZ1A4D2</accession>
<dbReference type="EMBL" id="CP139639">
    <property type="protein sequence ID" value="WRI22585.1"/>
    <property type="molecule type" value="Genomic_DNA"/>
</dbReference>
<dbReference type="Proteomes" id="UP001322392">
    <property type="component" value="Chromosome"/>
</dbReference>
<reference evidence="1 2" key="1">
    <citation type="submission" date="2023-12" db="EMBL/GenBank/DDBJ databases">
        <title>First complete genome sequence of Pseudomonas canadensis strain Pcan-CK-23 isolated from homogenized tissues of Zophobas morio larvae.</title>
        <authorList>
            <person name="Kundlacz C."/>
            <person name="Aldeia C."/>
            <person name="Eddoubaji Y."/>
            <person name="Campos-Madueno E.I."/>
            <person name="Endimiani A."/>
        </authorList>
    </citation>
    <scope>NUCLEOTIDE SEQUENCE [LARGE SCALE GENOMIC DNA]</scope>
    <source>
        <strain evidence="1 2">Pcan-CK-23</strain>
    </source>
</reference>
<organism evidence="1 2">
    <name type="scientific">Pseudomonas canadensis</name>
    <dbReference type="NCBI Taxonomy" id="915099"/>
    <lineage>
        <taxon>Bacteria</taxon>
        <taxon>Pseudomonadati</taxon>
        <taxon>Pseudomonadota</taxon>
        <taxon>Gammaproteobacteria</taxon>
        <taxon>Pseudomonadales</taxon>
        <taxon>Pseudomonadaceae</taxon>
        <taxon>Pseudomonas</taxon>
    </lineage>
</organism>
<dbReference type="RefSeq" id="WP_323986373.1">
    <property type="nucleotide sequence ID" value="NZ_CP139639.1"/>
</dbReference>
<protein>
    <submittedName>
        <fullName evidence="1">Uncharacterized protein</fullName>
    </submittedName>
</protein>
<name>A0ABZ1A4D2_9PSED</name>
<proteinExistence type="predicted"/>
<sequence>MTTNRQKAKLIRDAVQKAGASDDEHRAARKVIVGNLIQTKIPIVKICDKHIPVGEKDSTPYKLSAQAEEIFRVITDAIENSKLDDLSDTADDLGLNQDIKLRL</sequence>
<gene>
    <name evidence="1" type="ORF">SPL95_18420</name>
</gene>
<keyword evidence="2" id="KW-1185">Reference proteome</keyword>
<evidence type="ECO:0000313" key="1">
    <source>
        <dbReference type="EMBL" id="WRI22585.1"/>
    </source>
</evidence>